<reference evidence="2" key="1">
    <citation type="submission" date="2020-03" db="EMBL/GenBank/DDBJ databases">
        <title>The deep terrestrial virosphere.</title>
        <authorList>
            <person name="Holmfeldt K."/>
            <person name="Nilsson E."/>
            <person name="Simone D."/>
            <person name="Lopez-Fernandez M."/>
            <person name="Wu X."/>
            <person name="de Brujin I."/>
            <person name="Lundin D."/>
            <person name="Andersson A."/>
            <person name="Bertilsson S."/>
            <person name="Dopson M."/>
        </authorList>
    </citation>
    <scope>NUCLEOTIDE SEQUENCE</scope>
    <source>
        <strain evidence="2">TM448B01693</strain>
    </source>
</reference>
<keyword evidence="1" id="KW-0175">Coiled coil</keyword>
<gene>
    <name evidence="2" type="ORF">TM448B01693_0003</name>
</gene>
<accession>A0A6M3XPW0</accession>
<dbReference type="AlphaFoldDB" id="A0A6M3XPW0"/>
<organism evidence="2">
    <name type="scientific">viral metagenome</name>
    <dbReference type="NCBI Taxonomy" id="1070528"/>
    <lineage>
        <taxon>unclassified sequences</taxon>
        <taxon>metagenomes</taxon>
        <taxon>organismal metagenomes</taxon>
    </lineage>
</organism>
<sequence>MATFLAQVTALTGAPTSGTECSTWLTDGAADIIRRIKLIDPMQLFRFASTATVGTSGLAQNNVSLVLDVYRGTWESREIPAMIRHKAGDSASIYRATTQHPKHYFLNNTLKILPTPGATNAHASLVKVPAISSASSSSATFPDDMYYLIILYAAVQNLEAKMSDLVLPDDIGMPVIPQIGSFSDISVSLPTYTVVAPVVLPAVPADADIDFSGIGSTPVFVNPSTLVLPALDLGSDLSLSAFTQGTIAPTIPIINLSDGSIVSFIYPPTFIAPILTLTSAETLSSLILPVFPTIETFISVSETLPTYTTPPLLVLPIVPADANIDFSDIGSTPTFTNPSALVLPVLSLGADLSISVFTQSTTAPSVPVISLSGGAVADFGTAPAFTAPVISLTTAPTITDLTLTASAPSPPSDPTFTTPSISLISAPTYTKPVSILSVSTAMATLTTQIETNEDIELAQSKMQQVQTAISNYATDIQNELNKFNQEVETYQRNLQKDIESTRLVNDKESNEYASKLQKYGNQVNAYGTSVNAEVQTYIANEINKEIAIWQTQINSQLAEYNANIQVAIQEFNASNVEYQATIQEKIREAELLLTSDTEKARDDLQIYANQLQQYQIDVNTEFQEYLQKDVVAEITEWTTKEQI</sequence>
<evidence type="ECO:0000256" key="1">
    <source>
        <dbReference type="SAM" id="Coils"/>
    </source>
</evidence>
<dbReference type="EMBL" id="MT144810">
    <property type="protein sequence ID" value="QJH99812.1"/>
    <property type="molecule type" value="Genomic_DNA"/>
</dbReference>
<feature type="coiled-coil region" evidence="1">
    <location>
        <begin position="473"/>
        <end position="500"/>
    </location>
</feature>
<name>A0A6M3XPW0_9ZZZZ</name>
<evidence type="ECO:0000313" key="2">
    <source>
        <dbReference type="EMBL" id="QJH99812.1"/>
    </source>
</evidence>
<proteinExistence type="predicted"/>
<protein>
    <submittedName>
        <fullName evidence="2">Uncharacterized protein</fullName>
    </submittedName>
</protein>